<keyword evidence="3" id="KW-1185">Reference proteome</keyword>
<name>A0A0M0J600_9EUKA</name>
<protein>
    <submittedName>
        <fullName evidence="2">Uncharacterized protein</fullName>
    </submittedName>
</protein>
<feature type="coiled-coil region" evidence="1">
    <location>
        <begin position="27"/>
        <end position="89"/>
    </location>
</feature>
<keyword evidence="1" id="KW-0175">Coiled coil</keyword>
<dbReference type="Proteomes" id="UP000037460">
    <property type="component" value="Unassembled WGS sequence"/>
</dbReference>
<dbReference type="EMBL" id="JWZX01003316">
    <property type="protein sequence ID" value="KOO22024.1"/>
    <property type="molecule type" value="Genomic_DNA"/>
</dbReference>
<feature type="coiled-coil region" evidence="1">
    <location>
        <begin position="131"/>
        <end position="179"/>
    </location>
</feature>
<gene>
    <name evidence="2" type="ORF">Ctob_003584</name>
</gene>
<dbReference type="AlphaFoldDB" id="A0A0M0J600"/>
<evidence type="ECO:0000313" key="3">
    <source>
        <dbReference type="Proteomes" id="UP000037460"/>
    </source>
</evidence>
<sequence>MLSYFTGGEEDSEDIVEKRVRVLRLHVETLTRQAEVREAELAAAKVKLKGFEAQQSEAAPREKKLFNRLEKLQAELKLAREHRAAEESRAADLAAHLEQIVDAAKGENETPGTKILLKVTNEQLDVTQKALQQALFRASDAERQASDASAEAKRAQDLLEQAEQREAALDQRLTKLVDKCSQASTLQLPPMSKGKDLAEQHHILQLSYRHLQSEVRLKMAALEGLAHQRDELRSLVDQRLPAQQEHHRKLRAELAQQKQEAHEQITAMRESLEQHLEHLDGLRRGSISQGSEEQNNLGPVARGLLVRSRKVDGVLDKVADKMDGVLDNAMVRMDSIVGRFQAARSSFTGYDQPRSLLD</sequence>
<evidence type="ECO:0000313" key="2">
    <source>
        <dbReference type="EMBL" id="KOO22024.1"/>
    </source>
</evidence>
<accession>A0A0M0J600</accession>
<feature type="coiled-coil region" evidence="1">
    <location>
        <begin position="240"/>
        <end position="275"/>
    </location>
</feature>
<organism evidence="2 3">
    <name type="scientific">Chrysochromulina tobinii</name>
    <dbReference type="NCBI Taxonomy" id="1460289"/>
    <lineage>
        <taxon>Eukaryota</taxon>
        <taxon>Haptista</taxon>
        <taxon>Haptophyta</taxon>
        <taxon>Prymnesiophyceae</taxon>
        <taxon>Prymnesiales</taxon>
        <taxon>Chrysochromulinaceae</taxon>
        <taxon>Chrysochromulina</taxon>
    </lineage>
</organism>
<reference evidence="3" key="1">
    <citation type="journal article" date="2015" name="PLoS Genet.">
        <title>Genome Sequence and Transcriptome Analyses of Chrysochromulina tobin: Metabolic Tools for Enhanced Algal Fitness in the Prominent Order Prymnesiales (Haptophyceae).</title>
        <authorList>
            <person name="Hovde B.T."/>
            <person name="Deodato C.R."/>
            <person name="Hunsperger H.M."/>
            <person name="Ryken S.A."/>
            <person name="Yost W."/>
            <person name="Jha R.K."/>
            <person name="Patterson J."/>
            <person name="Monnat R.J. Jr."/>
            <person name="Barlow S.B."/>
            <person name="Starkenburg S.R."/>
            <person name="Cattolico R.A."/>
        </authorList>
    </citation>
    <scope>NUCLEOTIDE SEQUENCE</scope>
    <source>
        <strain evidence="3">CCMP291</strain>
    </source>
</reference>
<proteinExistence type="predicted"/>
<evidence type="ECO:0000256" key="1">
    <source>
        <dbReference type="SAM" id="Coils"/>
    </source>
</evidence>
<comment type="caution">
    <text evidence="2">The sequence shown here is derived from an EMBL/GenBank/DDBJ whole genome shotgun (WGS) entry which is preliminary data.</text>
</comment>